<proteinExistence type="predicted"/>
<reference evidence="2 3" key="1">
    <citation type="submission" date="2020-07" db="EMBL/GenBank/DDBJ databases">
        <title>Halosimplex litoreum sp. nov. and Halosimplex rubrum sp. nov., isolated from different salt environments.</title>
        <authorList>
            <person name="Cui H."/>
        </authorList>
    </citation>
    <scope>NUCLEOTIDE SEQUENCE [LARGE SCALE GENOMIC DNA]</scope>
    <source>
        <strain evidence="2 3">R2</strain>
    </source>
</reference>
<dbReference type="InterPro" id="IPR051678">
    <property type="entry name" value="AGP_Transferase"/>
</dbReference>
<evidence type="ECO:0000313" key="2">
    <source>
        <dbReference type="EMBL" id="QLH80429.1"/>
    </source>
</evidence>
<keyword evidence="3" id="KW-1185">Reference proteome</keyword>
<dbReference type="InterPro" id="IPR002575">
    <property type="entry name" value="Aminoglycoside_PTrfase"/>
</dbReference>
<organism evidence="2 3">
    <name type="scientific">Halosimplex pelagicum</name>
    <dbReference type="NCBI Taxonomy" id="869886"/>
    <lineage>
        <taxon>Archaea</taxon>
        <taxon>Methanobacteriati</taxon>
        <taxon>Methanobacteriota</taxon>
        <taxon>Stenosarchaea group</taxon>
        <taxon>Halobacteria</taxon>
        <taxon>Halobacteriales</taxon>
        <taxon>Haloarculaceae</taxon>
        <taxon>Halosimplex</taxon>
    </lineage>
</organism>
<dbReference type="KEGG" id="hpel:HZS54_01745"/>
<gene>
    <name evidence="2" type="ORF">HZS54_01745</name>
</gene>
<accession>A0A7D5T9A0</accession>
<dbReference type="GeneID" id="56081272"/>
<sequence>MMVDGTEAVEAALTDAFPARRVDELSGVGPSWNDANRTVRVEFADGDAAFLKVAVDGDGSRIATERAVIPYADARCDVAVPTILATGAAGSTPYLVTAPMDGANFHRPWADWSVDEREREIERVGAALAAIHAREFDRHGRIVGGGAGGLTVETDSWTETLVAEIERDRRLASTDRYDRYFDEVVEAVRANADVLDRAPATLVHGDPAMPNVFRTDAATGFIDWEIAHVGDPARELHRVEGRLRDWGDAVGDRLVSAFREGYRRRAGGLPVGREERAPVYDAVRLLGTAGFFDKHVEHVDASPEEAAERFERDMERRLDAVR</sequence>
<dbReference type="SUPFAM" id="SSF56112">
    <property type="entry name" value="Protein kinase-like (PK-like)"/>
    <property type="match status" value="1"/>
</dbReference>
<dbReference type="EMBL" id="CP058909">
    <property type="protein sequence ID" value="QLH80429.1"/>
    <property type="molecule type" value="Genomic_DNA"/>
</dbReference>
<evidence type="ECO:0000259" key="1">
    <source>
        <dbReference type="Pfam" id="PF01636"/>
    </source>
</evidence>
<dbReference type="GO" id="GO:0016740">
    <property type="term" value="F:transferase activity"/>
    <property type="evidence" value="ECO:0007669"/>
    <property type="project" value="UniProtKB-KW"/>
</dbReference>
<dbReference type="Pfam" id="PF01636">
    <property type="entry name" value="APH"/>
    <property type="match status" value="1"/>
</dbReference>
<dbReference type="AlphaFoldDB" id="A0A7D5T9A0"/>
<dbReference type="Gene3D" id="3.90.1200.10">
    <property type="match status" value="1"/>
</dbReference>
<dbReference type="Proteomes" id="UP000509346">
    <property type="component" value="Chromosome"/>
</dbReference>
<evidence type="ECO:0000313" key="3">
    <source>
        <dbReference type="Proteomes" id="UP000509346"/>
    </source>
</evidence>
<keyword evidence="2" id="KW-0808">Transferase</keyword>
<dbReference type="PANTHER" id="PTHR21310">
    <property type="entry name" value="AMINOGLYCOSIDE PHOSPHOTRANSFERASE-RELATED-RELATED"/>
    <property type="match status" value="1"/>
</dbReference>
<name>A0A7D5T9A0_9EURY</name>
<protein>
    <submittedName>
        <fullName evidence="2">Aminoglycoside phosphotransferase family protein</fullName>
    </submittedName>
</protein>
<dbReference type="RefSeq" id="WP_179920258.1">
    <property type="nucleotide sequence ID" value="NZ_CP058909.1"/>
</dbReference>
<feature type="domain" description="Aminoglycoside phosphotransferase" evidence="1">
    <location>
        <begin position="36"/>
        <end position="267"/>
    </location>
</feature>
<dbReference type="InterPro" id="IPR011009">
    <property type="entry name" value="Kinase-like_dom_sf"/>
</dbReference>